<dbReference type="Pfam" id="PF19078">
    <property type="entry name" value="Big_12"/>
    <property type="match status" value="1"/>
</dbReference>
<organism evidence="2 3">
    <name type="scientific">Pseudohoeflea coraliihabitans</name>
    <dbReference type="NCBI Taxonomy" id="2860393"/>
    <lineage>
        <taxon>Bacteria</taxon>
        <taxon>Pseudomonadati</taxon>
        <taxon>Pseudomonadota</taxon>
        <taxon>Alphaproteobacteria</taxon>
        <taxon>Hyphomicrobiales</taxon>
        <taxon>Rhizobiaceae</taxon>
        <taxon>Pseudohoeflea</taxon>
    </lineage>
</organism>
<name>A0ABS6WLH7_9HYPH</name>
<reference evidence="2" key="1">
    <citation type="submission" date="2021-07" db="EMBL/GenBank/DDBJ databases">
        <title>Pseudohoeflea marina sp. nov. a polyhydroxyalcanoate-producing bacterium.</title>
        <authorList>
            <person name="Zheng W."/>
            <person name="Yu S."/>
            <person name="Huang Y."/>
        </authorList>
    </citation>
    <scope>NUCLEOTIDE SEQUENCE</scope>
    <source>
        <strain evidence="2">DP4N28-3</strain>
    </source>
</reference>
<dbReference type="PANTHER" id="PTHR34677">
    <property type="match status" value="1"/>
</dbReference>
<dbReference type="InterPro" id="IPR044048">
    <property type="entry name" value="Big_12"/>
</dbReference>
<evidence type="ECO:0000313" key="3">
    <source>
        <dbReference type="Proteomes" id="UP001430804"/>
    </source>
</evidence>
<gene>
    <name evidence="2" type="ORF">KY465_05935</name>
</gene>
<protein>
    <submittedName>
        <fullName evidence="2">Autotransporter domain-containing protein</fullName>
    </submittedName>
</protein>
<proteinExistence type="predicted"/>
<dbReference type="Pfam" id="PF25564">
    <property type="entry name" value="DUF7933"/>
    <property type="match status" value="1"/>
</dbReference>
<dbReference type="EMBL" id="JAHWQX010000001">
    <property type="protein sequence ID" value="MBW3096814.1"/>
    <property type="molecule type" value="Genomic_DNA"/>
</dbReference>
<sequence>MISYTGGSAAANASCTVQVDVTSSTAGSYDSTSGALTSSLGNSGTANDTLVVTDALAPALTAFARNTPSAETTNADTLVFDITFSEDVVNVTADDFDITGGTTATGALAGSGSAYTLTVSGGDLAEFNGTVGLDLAATQNIEDSAGNALPAGEPATDETYTLQNDITAPTVEILNAPESVAGTAPFDVTLQFSETVVGFAAGDIAVANGSVSGFAAIDGDTYSASITPSGAGEMLTIDVAAGVAQDEAGNDNLAANQVVVGNTLVTDTQQLIAGFMIDRARHILANQPDLIGFLNGSALASNGPLGLFSLQGDEGSMALAFATSLSQLDRAAAARQQSASGEAASPFFLQADGHSTSYGADISPVSQIGRPGAPRPAPMRPQRGYDVWAEVYGSTGENGTTDTSLWLAHLGAHYFLTPDLLVGALAQFDWADHDDAASGGSGEGFGWMVGPYVAGRVAGTGLAYEVRALWGQSDNSVSPLGTFSDDFGTERWLISGKLQGELTLDTLVINPTLQLSYFRETQEAYIDSLTNPIPEQTIALGEARFGPQIGRSFALDNGSVLETSLGLSGVVNFGVDTAAAQQLDLGNGDLRGRLDAGVSLINAAGWKLSASGYYDGLGSESYEAMGGRLRVAIPLQ</sequence>
<dbReference type="PROSITE" id="PS51208">
    <property type="entry name" value="AUTOTRANSPORTER"/>
    <property type="match status" value="1"/>
</dbReference>
<dbReference type="InterPro" id="IPR057693">
    <property type="entry name" value="DUF7933"/>
</dbReference>
<dbReference type="PANTHER" id="PTHR34677:SF3">
    <property type="entry name" value="BACTERIAL IG-LIKE DOMAIN-CONTAINING PROTEIN"/>
    <property type="match status" value="1"/>
</dbReference>
<dbReference type="RefSeq" id="WP_219200678.1">
    <property type="nucleotide sequence ID" value="NZ_JAHWQX010000001.1"/>
</dbReference>
<dbReference type="SMART" id="SM00869">
    <property type="entry name" value="Autotransporter"/>
    <property type="match status" value="1"/>
</dbReference>
<accession>A0ABS6WLH7</accession>
<keyword evidence="3" id="KW-1185">Reference proteome</keyword>
<evidence type="ECO:0000313" key="2">
    <source>
        <dbReference type="EMBL" id="MBW3096814.1"/>
    </source>
</evidence>
<feature type="domain" description="Autotransporter" evidence="1">
    <location>
        <begin position="380"/>
        <end position="635"/>
    </location>
</feature>
<evidence type="ECO:0000259" key="1">
    <source>
        <dbReference type="PROSITE" id="PS51208"/>
    </source>
</evidence>
<comment type="caution">
    <text evidence="2">The sequence shown here is derived from an EMBL/GenBank/DDBJ whole genome shotgun (WGS) entry which is preliminary data.</text>
</comment>
<dbReference type="Proteomes" id="UP001430804">
    <property type="component" value="Unassembled WGS sequence"/>
</dbReference>
<dbReference type="InterPro" id="IPR005546">
    <property type="entry name" value="Autotransporte_beta"/>
</dbReference>